<dbReference type="InterPro" id="IPR035977">
    <property type="entry name" value="Ribosomal_bL36_sp"/>
</dbReference>
<keyword evidence="5" id="KW-0732">Signal</keyword>
<dbReference type="HAMAP" id="MF_00251">
    <property type="entry name" value="Ribosomal_bL36"/>
    <property type="match status" value="1"/>
</dbReference>
<evidence type="ECO:0000256" key="2">
    <source>
        <dbReference type="ARBA" id="ARBA00022980"/>
    </source>
</evidence>
<evidence type="ECO:0000256" key="1">
    <source>
        <dbReference type="ARBA" id="ARBA00007645"/>
    </source>
</evidence>
<comment type="caution">
    <text evidence="6">The sequence shown here is derived from an EMBL/GenBank/DDBJ whole genome shotgun (WGS) entry which is preliminary data.</text>
</comment>
<feature type="chain" id="PRO_5034103023" description="Ribosomal protein" evidence="5">
    <location>
        <begin position="17"/>
        <end position="101"/>
    </location>
</feature>
<dbReference type="AlphaFoldDB" id="A0A8H4J131"/>
<dbReference type="GO" id="GO:0005840">
    <property type="term" value="C:ribosome"/>
    <property type="evidence" value="ECO:0007669"/>
    <property type="project" value="UniProtKB-KW"/>
</dbReference>
<dbReference type="NCBIfam" id="TIGR01022">
    <property type="entry name" value="rpmJ_bact"/>
    <property type="match status" value="1"/>
</dbReference>
<evidence type="ECO:0000256" key="4">
    <source>
        <dbReference type="RuleBase" id="RU000570"/>
    </source>
</evidence>
<evidence type="ECO:0000256" key="3">
    <source>
        <dbReference type="ARBA" id="ARBA00023274"/>
    </source>
</evidence>
<keyword evidence="7" id="KW-1185">Reference proteome</keyword>
<feature type="signal peptide" evidence="5">
    <location>
        <begin position="1"/>
        <end position="16"/>
    </location>
</feature>
<organism evidence="6 7">
    <name type="scientific">Botryosphaeria dothidea</name>
    <dbReference type="NCBI Taxonomy" id="55169"/>
    <lineage>
        <taxon>Eukaryota</taxon>
        <taxon>Fungi</taxon>
        <taxon>Dikarya</taxon>
        <taxon>Ascomycota</taxon>
        <taxon>Pezizomycotina</taxon>
        <taxon>Dothideomycetes</taxon>
        <taxon>Dothideomycetes incertae sedis</taxon>
        <taxon>Botryosphaeriales</taxon>
        <taxon>Botryosphaeriaceae</taxon>
        <taxon>Botryosphaeria</taxon>
    </lineage>
</organism>
<dbReference type="GO" id="GO:0003735">
    <property type="term" value="F:structural constituent of ribosome"/>
    <property type="evidence" value="ECO:0007669"/>
    <property type="project" value="InterPro"/>
</dbReference>
<dbReference type="EMBL" id="WWBZ02000022">
    <property type="protein sequence ID" value="KAF4308808.1"/>
    <property type="molecule type" value="Genomic_DNA"/>
</dbReference>
<evidence type="ECO:0000313" key="6">
    <source>
        <dbReference type="EMBL" id="KAF4308808.1"/>
    </source>
</evidence>
<protein>
    <recommendedName>
        <fullName evidence="4">Ribosomal protein</fullName>
    </recommendedName>
</protein>
<dbReference type="Proteomes" id="UP000572817">
    <property type="component" value="Unassembled WGS sequence"/>
</dbReference>
<comment type="similarity">
    <text evidence="1 4">Belongs to the bacterial ribosomal protein bL36 family.</text>
</comment>
<sequence length="101" mass="11237">MLARTLLIPLRRTLLAAPAAVPRLASATTQSQTRALSVWRLPARPALTTTATALLQQQVRGMKVRSSVKKLCDGCKSVRRKGKRYVYIICSKNPKHKQRQG</sequence>
<name>A0A8H4J131_9PEZI</name>
<dbReference type="SUPFAM" id="SSF57840">
    <property type="entry name" value="Ribosomal protein L36"/>
    <property type="match status" value="1"/>
</dbReference>
<gene>
    <name evidence="6" type="ORF">GTA08_BOTSDO04740</name>
</gene>
<evidence type="ECO:0000256" key="5">
    <source>
        <dbReference type="SAM" id="SignalP"/>
    </source>
</evidence>
<dbReference type="Pfam" id="PF00444">
    <property type="entry name" value="Ribosomal_L36"/>
    <property type="match status" value="1"/>
</dbReference>
<evidence type="ECO:0000313" key="7">
    <source>
        <dbReference type="Proteomes" id="UP000572817"/>
    </source>
</evidence>
<reference evidence="6" key="1">
    <citation type="submission" date="2020-04" db="EMBL/GenBank/DDBJ databases">
        <title>Genome Assembly and Annotation of Botryosphaeria dothidea sdau 11-99, a Latent Pathogen of Apple Fruit Ring Rot in China.</title>
        <authorList>
            <person name="Yu C."/>
            <person name="Diao Y."/>
            <person name="Lu Q."/>
            <person name="Zhao J."/>
            <person name="Cui S."/>
            <person name="Peng C."/>
            <person name="He B."/>
            <person name="Liu H."/>
        </authorList>
    </citation>
    <scope>NUCLEOTIDE SEQUENCE [LARGE SCALE GENOMIC DNA]</scope>
    <source>
        <strain evidence="6">Sdau11-99</strain>
    </source>
</reference>
<dbReference type="InterPro" id="IPR052010">
    <property type="entry name" value="Ribosomal_LSU_bL36"/>
</dbReference>
<accession>A0A8H4J131</accession>
<keyword evidence="2 4" id="KW-0689">Ribosomal protein</keyword>
<proteinExistence type="inferred from homology"/>
<dbReference type="PANTHER" id="PTHR18804:SF16">
    <property type="entry name" value="RIBOSOMAL PROTEIN"/>
    <property type="match status" value="1"/>
</dbReference>
<dbReference type="OrthoDB" id="10265903at2759"/>
<dbReference type="PANTHER" id="PTHR18804">
    <property type="entry name" value="RIBOSOMAL PROTEIN"/>
    <property type="match status" value="1"/>
</dbReference>
<dbReference type="InterPro" id="IPR000473">
    <property type="entry name" value="Ribosomal_bL36"/>
</dbReference>
<keyword evidence="3 4" id="KW-0687">Ribonucleoprotein</keyword>
<dbReference type="GO" id="GO:1990904">
    <property type="term" value="C:ribonucleoprotein complex"/>
    <property type="evidence" value="ECO:0007669"/>
    <property type="project" value="UniProtKB-KW"/>
</dbReference>
<dbReference type="GO" id="GO:0006412">
    <property type="term" value="P:translation"/>
    <property type="evidence" value="ECO:0007669"/>
    <property type="project" value="InterPro"/>
</dbReference>